<dbReference type="RefSeq" id="WP_099912976.1">
    <property type="nucleotide sequence ID" value="NZ_AWWI01000154.1"/>
</dbReference>
<keyword evidence="4" id="KW-1185">Reference proteome</keyword>
<keyword evidence="1" id="KW-0812">Transmembrane</keyword>
<dbReference type="EMBL" id="AWWI01000154">
    <property type="protein sequence ID" value="PIL17805.1"/>
    <property type="molecule type" value="Genomic_DNA"/>
</dbReference>
<feature type="transmembrane region" description="Helical" evidence="1">
    <location>
        <begin position="110"/>
        <end position="130"/>
    </location>
</feature>
<evidence type="ECO:0000313" key="3">
    <source>
        <dbReference type="EMBL" id="PIL17805.1"/>
    </source>
</evidence>
<proteinExistence type="predicted"/>
<protein>
    <recommendedName>
        <fullName evidence="2">DUF4396 domain-containing protein</fullName>
    </recommendedName>
</protein>
<dbReference type="Pfam" id="PF14342">
    <property type="entry name" value="DUF4396"/>
    <property type="match status" value="1"/>
</dbReference>
<feature type="transmembrane region" description="Helical" evidence="1">
    <location>
        <begin position="83"/>
        <end position="104"/>
    </location>
</feature>
<feature type="transmembrane region" description="Helical" evidence="1">
    <location>
        <begin position="12"/>
        <end position="30"/>
    </location>
</feature>
<feature type="transmembrane region" description="Helical" evidence="1">
    <location>
        <begin position="42"/>
        <end position="62"/>
    </location>
</feature>
<feature type="transmembrane region" description="Helical" evidence="1">
    <location>
        <begin position="180"/>
        <end position="206"/>
    </location>
</feature>
<sequence>MDMLRAFIDSQDFLLLWFALMIPSLIWVIYDLRGRNAHLMSLMKVVWALTVLYSGPIGLLIYRWSGRKEIATDSLPRRAFRSVAHCYSGCGLGEITGVILTAGLLSLGNLWVSVVTFLLAYVFGYALTVGPLMQDGVPLRKALWEAFLAETPSITVMEVTAIGVSLWLAGSAHMGDIRFWSALIVSLSCGLVAAYPVNLLLIHFGVKEGMMDPRMTDHGGHDHNDHHEHAHQA</sequence>
<evidence type="ECO:0000259" key="2">
    <source>
        <dbReference type="Pfam" id="PF14342"/>
    </source>
</evidence>
<evidence type="ECO:0000256" key="1">
    <source>
        <dbReference type="SAM" id="Phobius"/>
    </source>
</evidence>
<reference evidence="3 4" key="1">
    <citation type="submission" date="2013-09" db="EMBL/GenBank/DDBJ databases">
        <title>Genome sequencing of Phaeobacter antarcticus sp. nov. SM1211.</title>
        <authorList>
            <person name="Zhang X.-Y."/>
            <person name="Liu C."/>
            <person name="Chen X.-L."/>
            <person name="Xie B.-B."/>
            <person name="Qin Q.-L."/>
            <person name="Rong J.-C."/>
            <person name="Zhang Y.-Z."/>
        </authorList>
    </citation>
    <scope>NUCLEOTIDE SEQUENCE [LARGE SCALE GENOMIC DNA]</scope>
    <source>
        <strain evidence="3 4">SM1211</strain>
    </source>
</reference>
<comment type="caution">
    <text evidence="3">The sequence shown here is derived from an EMBL/GenBank/DDBJ whole genome shotgun (WGS) entry which is preliminary data.</text>
</comment>
<feature type="domain" description="DUF4396" evidence="2">
    <location>
        <begin position="77"/>
        <end position="207"/>
    </location>
</feature>
<keyword evidence="1" id="KW-0472">Membrane</keyword>
<accession>A0A2G8R8C6</accession>
<dbReference type="OrthoDB" id="1495425at2"/>
<keyword evidence="1" id="KW-1133">Transmembrane helix</keyword>
<gene>
    <name evidence="3" type="ORF">P775_22910</name>
</gene>
<evidence type="ECO:0000313" key="4">
    <source>
        <dbReference type="Proteomes" id="UP000231259"/>
    </source>
</evidence>
<organism evidence="3 4">
    <name type="scientific">Puniceibacterium antarcticum</name>
    <dbReference type="NCBI Taxonomy" id="1206336"/>
    <lineage>
        <taxon>Bacteria</taxon>
        <taxon>Pseudomonadati</taxon>
        <taxon>Pseudomonadota</taxon>
        <taxon>Alphaproteobacteria</taxon>
        <taxon>Rhodobacterales</taxon>
        <taxon>Paracoccaceae</taxon>
        <taxon>Puniceibacterium</taxon>
    </lineage>
</organism>
<dbReference type="InterPro" id="IPR025509">
    <property type="entry name" value="DUF4396"/>
</dbReference>
<feature type="transmembrane region" description="Helical" evidence="1">
    <location>
        <begin position="142"/>
        <end position="168"/>
    </location>
</feature>
<dbReference type="Proteomes" id="UP000231259">
    <property type="component" value="Unassembled WGS sequence"/>
</dbReference>
<name>A0A2G8R8C6_9RHOB</name>
<dbReference type="AlphaFoldDB" id="A0A2G8R8C6"/>